<keyword evidence="5 7" id="KW-0807">Transducer</keyword>
<feature type="domain" description="Methyl-accepting transducer" evidence="9">
    <location>
        <begin position="291"/>
        <end position="527"/>
    </location>
</feature>
<dbReference type="Pfam" id="PF00672">
    <property type="entry name" value="HAMP"/>
    <property type="match status" value="1"/>
</dbReference>
<evidence type="ECO:0000256" key="2">
    <source>
        <dbReference type="ARBA" id="ARBA00022692"/>
    </source>
</evidence>
<dbReference type="SMART" id="SM00283">
    <property type="entry name" value="MA"/>
    <property type="match status" value="1"/>
</dbReference>
<dbReference type="GO" id="GO:0007165">
    <property type="term" value="P:signal transduction"/>
    <property type="evidence" value="ECO:0007669"/>
    <property type="project" value="UniProtKB-KW"/>
</dbReference>
<dbReference type="GO" id="GO:0006935">
    <property type="term" value="P:chemotaxis"/>
    <property type="evidence" value="ECO:0007669"/>
    <property type="project" value="InterPro"/>
</dbReference>
<dbReference type="InterPro" id="IPR004090">
    <property type="entry name" value="Chemotax_Me-accpt_rcpt"/>
</dbReference>
<keyword evidence="2" id="KW-0812">Transmembrane</keyword>
<keyword evidence="3" id="KW-1133">Transmembrane helix</keyword>
<dbReference type="CDD" id="cd06225">
    <property type="entry name" value="HAMP"/>
    <property type="match status" value="1"/>
</dbReference>
<gene>
    <name evidence="11" type="ORF">XM47_17165</name>
</gene>
<evidence type="ECO:0000313" key="12">
    <source>
        <dbReference type="Proteomes" id="UP000037600"/>
    </source>
</evidence>
<feature type="coiled-coil region" evidence="8">
    <location>
        <begin position="355"/>
        <end position="389"/>
    </location>
</feature>
<accession>A0A0J8GRH7</accession>
<organism evidence="11 12">
    <name type="scientific">Catenovulum maritimum</name>
    <dbReference type="NCBI Taxonomy" id="1513271"/>
    <lineage>
        <taxon>Bacteria</taxon>
        <taxon>Pseudomonadati</taxon>
        <taxon>Pseudomonadota</taxon>
        <taxon>Gammaproteobacteria</taxon>
        <taxon>Alteromonadales</taxon>
        <taxon>Alteromonadaceae</taxon>
        <taxon>Catenovulum</taxon>
    </lineage>
</organism>
<evidence type="ECO:0000256" key="6">
    <source>
        <dbReference type="ARBA" id="ARBA00029447"/>
    </source>
</evidence>
<comment type="subcellular location">
    <subcellularLocation>
        <location evidence="1">Membrane</location>
        <topology evidence="1">Multi-pass membrane protein</topology>
    </subcellularLocation>
</comment>
<dbReference type="OrthoDB" id="2489132at2"/>
<dbReference type="SMART" id="SM00304">
    <property type="entry name" value="HAMP"/>
    <property type="match status" value="2"/>
</dbReference>
<name>A0A0J8GRH7_9ALTE</name>
<reference evidence="11 12" key="1">
    <citation type="submission" date="2015-04" db="EMBL/GenBank/DDBJ databases">
        <title>Draft Genome Sequence of the Novel Agar-Digesting Marine Bacterium Q1.</title>
        <authorList>
            <person name="Li Y."/>
            <person name="Li D."/>
            <person name="Chen G."/>
            <person name="Du Z."/>
        </authorList>
    </citation>
    <scope>NUCLEOTIDE SEQUENCE [LARGE SCALE GENOMIC DNA]</scope>
    <source>
        <strain evidence="11 12">Q1</strain>
    </source>
</reference>
<dbReference type="RefSeq" id="WP_048695311.1">
    <property type="nucleotide sequence ID" value="NZ_KQ130508.1"/>
</dbReference>
<evidence type="ECO:0000256" key="7">
    <source>
        <dbReference type="PROSITE-ProRule" id="PRU00284"/>
    </source>
</evidence>
<evidence type="ECO:0000256" key="8">
    <source>
        <dbReference type="SAM" id="Coils"/>
    </source>
</evidence>
<dbReference type="PROSITE" id="PS50885">
    <property type="entry name" value="HAMP"/>
    <property type="match status" value="1"/>
</dbReference>
<dbReference type="Gene3D" id="1.10.287.950">
    <property type="entry name" value="Methyl-accepting chemotaxis protein"/>
    <property type="match status" value="1"/>
</dbReference>
<dbReference type="AlphaFoldDB" id="A0A0J8GRH7"/>
<evidence type="ECO:0000259" key="10">
    <source>
        <dbReference type="PROSITE" id="PS50885"/>
    </source>
</evidence>
<dbReference type="SUPFAM" id="SSF58104">
    <property type="entry name" value="Methyl-accepting chemotaxis protein (MCP) signaling domain"/>
    <property type="match status" value="1"/>
</dbReference>
<dbReference type="InterPro" id="IPR003660">
    <property type="entry name" value="HAMP_dom"/>
</dbReference>
<evidence type="ECO:0000256" key="5">
    <source>
        <dbReference type="ARBA" id="ARBA00023224"/>
    </source>
</evidence>
<evidence type="ECO:0000256" key="1">
    <source>
        <dbReference type="ARBA" id="ARBA00004141"/>
    </source>
</evidence>
<dbReference type="Pfam" id="PF00015">
    <property type="entry name" value="MCPsignal"/>
    <property type="match status" value="1"/>
</dbReference>
<evidence type="ECO:0008006" key="13">
    <source>
        <dbReference type="Google" id="ProtNLM"/>
    </source>
</evidence>
<keyword evidence="12" id="KW-1185">Reference proteome</keyword>
<protein>
    <recommendedName>
        <fullName evidence="13">Chemotaxis protein</fullName>
    </recommendedName>
</protein>
<feature type="domain" description="HAMP" evidence="10">
    <location>
        <begin position="232"/>
        <end position="286"/>
    </location>
</feature>
<dbReference type="PRINTS" id="PR00260">
    <property type="entry name" value="CHEMTRNSDUCR"/>
</dbReference>
<evidence type="ECO:0000259" key="9">
    <source>
        <dbReference type="PROSITE" id="PS50111"/>
    </source>
</evidence>
<dbReference type="PANTHER" id="PTHR32089">
    <property type="entry name" value="METHYL-ACCEPTING CHEMOTAXIS PROTEIN MCPB"/>
    <property type="match status" value="1"/>
</dbReference>
<dbReference type="FunFam" id="1.10.287.950:FF:000001">
    <property type="entry name" value="Methyl-accepting chemotaxis sensory transducer"/>
    <property type="match status" value="1"/>
</dbReference>
<comment type="caution">
    <text evidence="11">The sequence shown here is derived from an EMBL/GenBank/DDBJ whole genome shotgun (WGS) entry which is preliminary data.</text>
</comment>
<dbReference type="GO" id="GO:0004888">
    <property type="term" value="F:transmembrane signaling receptor activity"/>
    <property type="evidence" value="ECO:0007669"/>
    <property type="project" value="InterPro"/>
</dbReference>
<keyword evidence="8" id="KW-0175">Coiled coil</keyword>
<keyword evidence="4" id="KW-0472">Membrane</keyword>
<dbReference type="PROSITE" id="PS50111">
    <property type="entry name" value="CHEMOTAXIS_TRANSDUC_2"/>
    <property type="match status" value="1"/>
</dbReference>
<evidence type="ECO:0000256" key="4">
    <source>
        <dbReference type="ARBA" id="ARBA00023136"/>
    </source>
</evidence>
<dbReference type="GO" id="GO:0016020">
    <property type="term" value="C:membrane"/>
    <property type="evidence" value="ECO:0007669"/>
    <property type="project" value="UniProtKB-SubCell"/>
</dbReference>
<proteinExistence type="inferred from homology"/>
<dbReference type="PATRIC" id="fig|1513271.3.peg.3521"/>
<dbReference type="EMBL" id="LAZL01000038">
    <property type="protein sequence ID" value="KMT63884.1"/>
    <property type="molecule type" value="Genomic_DNA"/>
</dbReference>
<evidence type="ECO:0000256" key="3">
    <source>
        <dbReference type="ARBA" id="ARBA00022989"/>
    </source>
</evidence>
<sequence length="563" mass="62026">MFKKIKLLKNKLLIICAIPLIIVSAAVAWSTVNELETLKNTQIENERKSLLAQKQNELKSLVLVALSAMKDTLSMPPSEQRDQLIKNYIYNLNFGDGTYFFINSYDMYAIANGRVGPRPPKKLKIDRVKLQGKKHPLENMAAAAQDGTGFVHYTAFKKLGDTEQAPKLAYVIEIPGYDWLLGTGYFIDDIELKIQEKVNQFDMTISRLATKTSLVSISILIISCVICFFLIRKALEPLDNMNEALKDIAHGEGDLTHKLKVESDDEVGRCAKSFNDFSDKIRNIVLNVTAEANVINDSTVFLEQSSKTSLGLVQEQKIKTEYLNQVIYEMVASAQEITNNGNTAATAAHDASNEVNKTSTALMQAVNKLKELNEDINKSSDAMNQLEKETDAIGSVLEVIQQIAEQTNLLALNAAIEAARAGEQGRGFAVVADEVRTLASRTQNSTEEIREMITKLQAGAQHAVSSMTVSKNTSIEAQEVAESSKASLEKVNESITVINEVNAVVATAATQQTSVTEDLNQNLHSLFESTGHTEIEIQKVAETGESLKRNVNTLNKEMGNFSV</sequence>
<comment type="similarity">
    <text evidence="6">Belongs to the methyl-accepting chemotaxis (MCP) protein family.</text>
</comment>
<dbReference type="Gene3D" id="3.30.450.20">
    <property type="entry name" value="PAS domain"/>
    <property type="match status" value="1"/>
</dbReference>
<dbReference type="InterPro" id="IPR004089">
    <property type="entry name" value="MCPsignal_dom"/>
</dbReference>
<dbReference type="InterPro" id="IPR004010">
    <property type="entry name" value="Double_Cache_2"/>
</dbReference>
<dbReference type="CDD" id="cd11386">
    <property type="entry name" value="MCP_signal"/>
    <property type="match status" value="1"/>
</dbReference>
<evidence type="ECO:0000313" key="11">
    <source>
        <dbReference type="EMBL" id="KMT63884.1"/>
    </source>
</evidence>
<dbReference type="PANTHER" id="PTHR32089:SF119">
    <property type="entry name" value="METHYL-ACCEPTING CHEMOTAXIS PROTEIN CTPL"/>
    <property type="match status" value="1"/>
</dbReference>
<dbReference type="Proteomes" id="UP000037600">
    <property type="component" value="Unassembled WGS sequence"/>
</dbReference>
<dbReference type="STRING" id="1513271.XM47_17165"/>
<dbReference type="Pfam" id="PF08269">
    <property type="entry name" value="dCache_2"/>
    <property type="match status" value="1"/>
</dbReference>